<gene>
    <name evidence="2" type="ORF">F2P44_10995</name>
</gene>
<dbReference type="EMBL" id="WHJG01000009">
    <property type="protein sequence ID" value="NHZ79798.1"/>
    <property type="molecule type" value="Genomic_DNA"/>
</dbReference>
<organism evidence="2 3">
    <name type="scientific">Massilia frigida</name>
    <dbReference type="NCBI Taxonomy" id="2609281"/>
    <lineage>
        <taxon>Bacteria</taxon>
        <taxon>Pseudomonadati</taxon>
        <taxon>Pseudomonadota</taxon>
        <taxon>Betaproteobacteria</taxon>
        <taxon>Burkholderiales</taxon>
        <taxon>Oxalobacteraceae</taxon>
        <taxon>Telluria group</taxon>
        <taxon>Massilia</taxon>
    </lineage>
</organism>
<evidence type="ECO:0000256" key="1">
    <source>
        <dbReference type="SAM" id="MobiDB-lite"/>
    </source>
</evidence>
<sequence>MLPKRTKSRLAGELGRFVQQYARKAHKQRDPNDRKYDRKLEEKMKRLSSEELSEMLSGEGVEPVAPHSKPPKED</sequence>
<comment type="caution">
    <text evidence="2">The sequence shown here is derived from an EMBL/GenBank/DDBJ whole genome shotgun (WGS) entry which is preliminary data.</text>
</comment>
<reference evidence="2 3" key="1">
    <citation type="submission" date="2019-10" db="EMBL/GenBank/DDBJ databases">
        <title>Taxonomy of Antarctic Massilia spp.: description of Massilia rubra sp. nov., Massilia aquatica sp. nov., Massilia mucilaginosa sp. nov., Massilia frigida sp. nov. isolated from streams, lakes and regoliths.</title>
        <authorList>
            <person name="Holochova P."/>
            <person name="Sedlacek I."/>
            <person name="Kralova S."/>
            <person name="Maslanova I."/>
            <person name="Busse H.-J."/>
            <person name="Stankova E."/>
            <person name="Vrbovska V."/>
            <person name="Kovarovic V."/>
            <person name="Bartak M."/>
            <person name="Svec P."/>
            <person name="Pantucek R."/>
        </authorList>
    </citation>
    <scope>NUCLEOTIDE SEQUENCE [LARGE SCALE GENOMIC DNA]</scope>
    <source>
        <strain evidence="2 3">CCM 8695</strain>
    </source>
</reference>
<proteinExistence type="predicted"/>
<dbReference type="Proteomes" id="UP000621455">
    <property type="component" value="Unassembled WGS sequence"/>
</dbReference>
<evidence type="ECO:0000313" key="3">
    <source>
        <dbReference type="Proteomes" id="UP000621455"/>
    </source>
</evidence>
<feature type="region of interest" description="Disordered" evidence="1">
    <location>
        <begin position="45"/>
        <end position="74"/>
    </location>
</feature>
<protein>
    <submittedName>
        <fullName evidence="2">Uncharacterized protein</fullName>
    </submittedName>
</protein>
<keyword evidence="3" id="KW-1185">Reference proteome</keyword>
<feature type="compositionally biased region" description="Basic and acidic residues" evidence="1">
    <location>
        <begin position="28"/>
        <end position="39"/>
    </location>
</feature>
<accession>A0ABX0N5W4</accession>
<feature type="region of interest" description="Disordered" evidence="1">
    <location>
        <begin position="20"/>
        <end position="39"/>
    </location>
</feature>
<name>A0ABX0N5W4_9BURK</name>
<evidence type="ECO:0000313" key="2">
    <source>
        <dbReference type="EMBL" id="NHZ79798.1"/>
    </source>
</evidence>